<sequence length="568" mass="60236">MMTPKLALGYYALTGFCRYPGLDILGFDLGCYSPAEGACPLGTSATSSTLHAAAEACAANPGCRAFTSDGWLKSTGLQSFATKVEYMSDPGQGLFVKRPSTGSPLDAFCFYQSQDIFGNTLFRSSTLPDVSADGRNAENLASLCLGTPGCLAFNTQQYLKRTADLARLKPLPTVFPNPGQGIYVLATLPAREFALSSFCPYPGQDIVDFNIRCGLPLEQGGCARNRIVDRSQLLALAAACSATPGCLAFNSEGWLKSAGAEALHPPPVSYMTLPLQGAYVLRPRVVRYATDWFCFYPGRDMPGEALPLLDEEEPDVGYPSFRNAQALAQVCLESDECLAFTTRTKFTSNGDVGQLVANATLFPGVSRTDPSKMGDALPFVDLGTGITVTQLSMGRIAAGTSCALVQPGGRIKCWGYNRYFAIPVSEGDGNVGAQPGEMGDALPFVNLGTNATAVSVVTNGVSACAVLEPGNKIKCWGTVQNTYQAGYQTINAADPKQMGDNLPFVNLGSNITQITQLVMGASFYCALVQPGGRVKCWTPVWLPDGKLADRGGSAGQMGDNTPVMDMYL</sequence>
<dbReference type="Proteomes" id="UP000613740">
    <property type="component" value="Unassembled WGS sequence"/>
</dbReference>
<name>A0A835WMS7_9CHLO</name>
<reference evidence="1" key="1">
    <citation type="journal article" date="2020" name="bioRxiv">
        <title>Comparative genomics of Chlamydomonas.</title>
        <authorList>
            <person name="Craig R.J."/>
            <person name="Hasan A.R."/>
            <person name="Ness R.W."/>
            <person name="Keightley P.D."/>
        </authorList>
    </citation>
    <scope>NUCLEOTIDE SEQUENCE</scope>
    <source>
        <strain evidence="1">CCAP 11/173</strain>
    </source>
</reference>
<dbReference type="AlphaFoldDB" id="A0A835WMS7"/>
<protein>
    <submittedName>
        <fullName evidence="1">Uncharacterized protein</fullName>
    </submittedName>
</protein>
<organism evidence="1 2">
    <name type="scientific">Chlamydomonas schloesseri</name>
    <dbReference type="NCBI Taxonomy" id="2026947"/>
    <lineage>
        <taxon>Eukaryota</taxon>
        <taxon>Viridiplantae</taxon>
        <taxon>Chlorophyta</taxon>
        <taxon>core chlorophytes</taxon>
        <taxon>Chlorophyceae</taxon>
        <taxon>CS clade</taxon>
        <taxon>Chlamydomonadales</taxon>
        <taxon>Chlamydomonadaceae</taxon>
        <taxon>Chlamydomonas</taxon>
    </lineage>
</organism>
<proteinExistence type="predicted"/>
<dbReference type="OrthoDB" id="538768at2759"/>
<comment type="caution">
    <text evidence="1">The sequence shown here is derived from an EMBL/GenBank/DDBJ whole genome shotgun (WGS) entry which is preliminary data.</text>
</comment>
<accession>A0A835WMS7</accession>
<evidence type="ECO:0000313" key="2">
    <source>
        <dbReference type="Proteomes" id="UP000613740"/>
    </source>
</evidence>
<evidence type="ECO:0000313" key="1">
    <source>
        <dbReference type="EMBL" id="KAG2450326.1"/>
    </source>
</evidence>
<dbReference type="InterPro" id="IPR009091">
    <property type="entry name" value="RCC1/BLIP-II"/>
</dbReference>
<dbReference type="EMBL" id="JAEHOD010000011">
    <property type="protein sequence ID" value="KAG2450326.1"/>
    <property type="molecule type" value="Genomic_DNA"/>
</dbReference>
<dbReference type="SUPFAM" id="SSF50985">
    <property type="entry name" value="RCC1/BLIP-II"/>
    <property type="match status" value="1"/>
</dbReference>
<gene>
    <name evidence="1" type="ORF">HYH02_004831</name>
</gene>
<dbReference type="Gene3D" id="2.130.10.30">
    <property type="entry name" value="Regulator of chromosome condensation 1/beta-lactamase-inhibitor protein II"/>
    <property type="match status" value="1"/>
</dbReference>
<keyword evidence="2" id="KW-1185">Reference proteome</keyword>